<accession>A0A9P4TQ53</accession>
<gene>
    <name evidence="1" type="ORF">CC78DRAFT_306618</name>
</gene>
<dbReference type="Proteomes" id="UP000800093">
    <property type="component" value="Unassembled WGS sequence"/>
</dbReference>
<evidence type="ECO:0000313" key="1">
    <source>
        <dbReference type="EMBL" id="KAF2269230.1"/>
    </source>
</evidence>
<evidence type="ECO:0000313" key="2">
    <source>
        <dbReference type="Proteomes" id="UP000800093"/>
    </source>
</evidence>
<proteinExistence type="predicted"/>
<keyword evidence="2" id="KW-1185">Reference proteome</keyword>
<dbReference type="EMBL" id="ML986583">
    <property type="protein sequence ID" value="KAF2269230.1"/>
    <property type="molecule type" value="Genomic_DNA"/>
</dbReference>
<sequence>MSTFICICIALVHTNFFPPVSDHAATETLSFRFCTTPSHHYLHTRIPLREGKLGRLSLKTVMKSPGRYDCPLPLWRFARKERPGREKSDAVFEGRAEVRGRPKGVEGLMCIYCIV</sequence>
<organism evidence="1 2">
    <name type="scientific">Lojkania enalia</name>
    <dbReference type="NCBI Taxonomy" id="147567"/>
    <lineage>
        <taxon>Eukaryota</taxon>
        <taxon>Fungi</taxon>
        <taxon>Dikarya</taxon>
        <taxon>Ascomycota</taxon>
        <taxon>Pezizomycotina</taxon>
        <taxon>Dothideomycetes</taxon>
        <taxon>Pleosporomycetidae</taxon>
        <taxon>Pleosporales</taxon>
        <taxon>Pleosporales incertae sedis</taxon>
        <taxon>Lojkania</taxon>
    </lineage>
</organism>
<protein>
    <submittedName>
        <fullName evidence="1">Uncharacterized protein</fullName>
    </submittedName>
</protein>
<dbReference type="AlphaFoldDB" id="A0A9P4TQ53"/>
<comment type="caution">
    <text evidence="1">The sequence shown here is derived from an EMBL/GenBank/DDBJ whole genome shotgun (WGS) entry which is preliminary data.</text>
</comment>
<reference evidence="2" key="1">
    <citation type="journal article" date="2020" name="Stud. Mycol.">
        <title>101 Dothideomycetes genomes: A test case for predicting lifestyles and emergence of pathogens.</title>
        <authorList>
            <person name="Haridas S."/>
            <person name="Albert R."/>
            <person name="Binder M."/>
            <person name="Bloem J."/>
            <person name="LaButti K."/>
            <person name="Salamov A."/>
            <person name="Andreopoulos B."/>
            <person name="Baker S."/>
            <person name="Barry K."/>
            <person name="Bills G."/>
            <person name="Bluhm B."/>
            <person name="Cannon C."/>
            <person name="Castanera R."/>
            <person name="Culley D."/>
            <person name="Daum C."/>
            <person name="Ezra D."/>
            <person name="Gonzalez J."/>
            <person name="Henrissat B."/>
            <person name="Kuo A."/>
            <person name="Liang C."/>
            <person name="Lipzen A."/>
            <person name="Lutzoni F."/>
            <person name="Magnuson J."/>
            <person name="Mondo S."/>
            <person name="Nolan M."/>
            <person name="Ohm R."/>
            <person name="Pangilinan J."/>
            <person name="Park H.-J."/>
            <person name="Ramirez L."/>
            <person name="Alfaro M."/>
            <person name="Sun H."/>
            <person name="Tritt A."/>
            <person name="Yoshinaga Y."/>
            <person name="Zwiers L.-H."/>
            <person name="Turgeon B."/>
            <person name="Goodwin S."/>
            <person name="Spatafora J."/>
            <person name="Crous P."/>
            <person name="Grigoriev I."/>
        </authorList>
    </citation>
    <scope>NUCLEOTIDE SEQUENCE [LARGE SCALE GENOMIC DNA]</scope>
    <source>
        <strain evidence="2">CBS 304.66</strain>
    </source>
</reference>
<name>A0A9P4TQ53_9PLEO</name>